<gene>
    <name evidence="1" type="ORF">I6U50_15280</name>
</gene>
<dbReference type="Proteomes" id="UP000635665">
    <property type="component" value="Unassembled WGS sequence"/>
</dbReference>
<dbReference type="EMBL" id="JAEHNY010000017">
    <property type="protein sequence ID" value="MBI6121388.1"/>
    <property type="molecule type" value="Genomic_DNA"/>
</dbReference>
<evidence type="ECO:0000313" key="2">
    <source>
        <dbReference type="Proteomes" id="UP000635665"/>
    </source>
</evidence>
<dbReference type="InterPro" id="IPR032720">
    <property type="entry name" value="Cys_rich_CWC"/>
</dbReference>
<evidence type="ECO:0000313" key="1">
    <source>
        <dbReference type="EMBL" id="MBI6121388.1"/>
    </source>
</evidence>
<comment type="caution">
    <text evidence="1">The sequence shown here is derived from an EMBL/GenBank/DDBJ whole genome shotgun (WGS) entry which is preliminary data.</text>
</comment>
<dbReference type="RefSeq" id="WP_193712014.1">
    <property type="nucleotide sequence ID" value="NZ_JAEHNY010000017.1"/>
</dbReference>
<sequence length="86" mass="10008">MKHEEKYCPRCKTAFECKVGSIELCQCSQVVLDNEELEYIHKLYESCLCAKCMKALKTEYRNQNLQEKLKAILGVFYRPPKNNKGG</sequence>
<name>A0ABS0TK35_9FLAO</name>
<keyword evidence="2" id="KW-1185">Reference proteome</keyword>
<dbReference type="Pfam" id="PF14375">
    <property type="entry name" value="Cys_rich_CWC"/>
    <property type="match status" value="1"/>
</dbReference>
<organism evidence="1 2">
    <name type="scientific">Salegentibacter maritimus</name>
    <dbReference type="NCBI Taxonomy" id="2794347"/>
    <lineage>
        <taxon>Bacteria</taxon>
        <taxon>Pseudomonadati</taxon>
        <taxon>Bacteroidota</taxon>
        <taxon>Flavobacteriia</taxon>
        <taxon>Flavobacteriales</taxon>
        <taxon>Flavobacteriaceae</taxon>
        <taxon>Salegentibacter</taxon>
    </lineage>
</organism>
<accession>A0ABS0TK35</accession>
<proteinExistence type="predicted"/>
<protein>
    <submittedName>
        <fullName evidence="1">Cysteine-rich CWC family protein</fullName>
    </submittedName>
</protein>
<reference evidence="1 2" key="1">
    <citation type="submission" date="2020-12" db="EMBL/GenBank/DDBJ databases">
        <title>Salegentibacter orientalis sp. nov., isolated from costal sediment.</title>
        <authorList>
            <person name="Lian F.-B."/>
        </authorList>
    </citation>
    <scope>NUCLEOTIDE SEQUENCE [LARGE SCALE GENOMIC DNA]</scope>
    <source>
        <strain evidence="1 2">F60176</strain>
    </source>
</reference>